<gene>
    <name evidence="14" type="ORF">JOF48_001018</name>
</gene>
<feature type="domain" description="Nudix hydrolase" evidence="13">
    <location>
        <begin position="4"/>
        <end position="132"/>
    </location>
</feature>
<dbReference type="SUPFAM" id="SSF55811">
    <property type="entry name" value="Nudix"/>
    <property type="match status" value="1"/>
</dbReference>
<dbReference type="Pfam" id="PF00293">
    <property type="entry name" value="NUDIX"/>
    <property type="match status" value="1"/>
</dbReference>
<keyword evidence="4" id="KW-0235">DNA replication</keyword>
<evidence type="ECO:0000256" key="4">
    <source>
        <dbReference type="ARBA" id="ARBA00022705"/>
    </source>
</evidence>
<evidence type="ECO:0000313" key="14">
    <source>
        <dbReference type="EMBL" id="MBP2412219.1"/>
    </source>
</evidence>
<proteinExistence type="inferred from homology"/>
<keyword evidence="8" id="KW-0460">Magnesium</keyword>
<keyword evidence="3" id="KW-0515">Mutator protein</keyword>
<dbReference type="PANTHER" id="PTHR47707:SF1">
    <property type="entry name" value="NUDIX HYDROLASE FAMILY PROTEIN"/>
    <property type="match status" value="1"/>
</dbReference>
<dbReference type="PRINTS" id="PR00502">
    <property type="entry name" value="NUDIXFAMILY"/>
</dbReference>
<evidence type="ECO:0000256" key="1">
    <source>
        <dbReference type="ARBA" id="ARBA00001946"/>
    </source>
</evidence>
<keyword evidence="6" id="KW-0227">DNA damage</keyword>
<accession>A0ABS4YTY0</accession>
<evidence type="ECO:0000256" key="11">
    <source>
        <dbReference type="ARBA" id="ARBA00038905"/>
    </source>
</evidence>
<dbReference type="PROSITE" id="PS51462">
    <property type="entry name" value="NUDIX"/>
    <property type="match status" value="1"/>
</dbReference>
<reference evidence="14 15" key="1">
    <citation type="submission" date="2021-03" db="EMBL/GenBank/DDBJ databases">
        <title>Sequencing the genomes of 1000 actinobacteria strains.</title>
        <authorList>
            <person name="Klenk H.-P."/>
        </authorList>
    </citation>
    <scope>NUCLEOTIDE SEQUENCE [LARGE SCALE GENOMIC DNA]</scope>
    <source>
        <strain evidence="14 15">DSM 16005</strain>
    </source>
</reference>
<dbReference type="PROSITE" id="PS00893">
    <property type="entry name" value="NUDIX_BOX"/>
    <property type="match status" value="1"/>
</dbReference>
<evidence type="ECO:0000256" key="3">
    <source>
        <dbReference type="ARBA" id="ARBA00022457"/>
    </source>
</evidence>
<comment type="similarity">
    <text evidence="2 12">Belongs to the Nudix hydrolase family.</text>
</comment>
<keyword evidence="5" id="KW-0479">Metal-binding</keyword>
<evidence type="ECO:0000259" key="13">
    <source>
        <dbReference type="PROSITE" id="PS51462"/>
    </source>
</evidence>
<dbReference type="InterPro" id="IPR020084">
    <property type="entry name" value="NUDIX_hydrolase_CS"/>
</dbReference>
<organism evidence="14 15">
    <name type="scientific">Arthrobacter stackebrandtii</name>
    <dbReference type="NCBI Taxonomy" id="272161"/>
    <lineage>
        <taxon>Bacteria</taxon>
        <taxon>Bacillati</taxon>
        <taxon>Actinomycetota</taxon>
        <taxon>Actinomycetes</taxon>
        <taxon>Micrococcales</taxon>
        <taxon>Micrococcaceae</taxon>
        <taxon>Arthrobacter</taxon>
    </lineage>
</organism>
<evidence type="ECO:0000313" key="15">
    <source>
        <dbReference type="Proteomes" id="UP000711614"/>
    </source>
</evidence>
<name>A0ABS4YTY0_9MICC</name>
<dbReference type="Proteomes" id="UP000711614">
    <property type="component" value="Unassembled WGS sequence"/>
</dbReference>
<dbReference type="EMBL" id="JAGIOI010000001">
    <property type="protein sequence ID" value="MBP2412219.1"/>
    <property type="molecule type" value="Genomic_DNA"/>
</dbReference>
<sequence length="133" mass="14690">MDQAVGHQVSCGLLVRAGRVLLVHRSPTKPSHPNVWDLPGGHRQPGESGRQALVRELREELNVAISPPAGSAVHTRRDGGLFVEVWRIDDWDGDVVNAAPDEHDEIAWFSVDEANTLDLADRDYPALFARMLP</sequence>
<comment type="caution">
    <text evidence="14">The sequence shown here is derived from an EMBL/GenBank/DDBJ whole genome shotgun (WGS) entry which is preliminary data.</text>
</comment>
<comment type="cofactor">
    <cofactor evidence="1">
        <name>Mg(2+)</name>
        <dbReference type="ChEBI" id="CHEBI:18420"/>
    </cofactor>
</comment>
<keyword evidence="7 12" id="KW-0378">Hydrolase</keyword>
<protein>
    <recommendedName>
        <fullName evidence="11">8-oxo-dGTP diphosphatase</fullName>
        <ecNumber evidence="11">3.6.1.55</ecNumber>
    </recommendedName>
</protein>
<evidence type="ECO:0000256" key="12">
    <source>
        <dbReference type="RuleBase" id="RU003476"/>
    </source>
</evidence>
<dbReference type="InterPro" id="IPR020476">
    <property type="entry name" value="Nudix_hydrolase"/>
</dbReference>
<dbReference type="InterPro" id="IPR047127">
    <property type="entry name" value="MutT-like"/>
</dbReference>
<dbReference type="Gene3D" id="3.90.79.10">
    <property type="entry name" value="Nucleoside Triphosphate Pyrophosphohydrolase"/>
    <property type="match status" value="1"/>
</dbReference>
<evidence type="ECO:0000256" key="10">
    <source>
        <dbReference type="ARBA" id="ARBA00035861"/>
    </source>
</evidence>
<dbReference type="InterPro" id="IPR000086">
    <property type="entry name" value="NUDIX_hydrolase_dom"/>
</dbReference>
<dbReference type="RefSeq" id="WP_209677943.1">
    <property type="nucleotide sequence ID" value="NZ_JAGIOI010000001.1"/>
</dbReference>
<dbReference type="InterPro" id="IPR015797">
    <property type="entry name" value="NUDIX_hydrolase-like_dom_sf"/>
</dbReference>
<evidence type="ECO:0000256" key="8">
    <source>
        <dbReference type="ARBA" id="ARBA00022842"/>
    </source>
</evidence>
<comment type="catalytic activity">
    <reaction evidence="10">
        <text>8-oxo-dGTP + H2O = 8-oxo-dGMP + diphosphate + H(+)</text>
        <dbReference type="Rhea" id="RHEA:31575"/>
        <dbReference type="ChEBI" id="CHEBI:15377"/>
        <dbReference type="ChEBI" id="CHEBI:15378"/>
        <dbReference type="ChEBI" id="CHEBI:33019"/>
        <dbReference type="ChEBI" id="CHEBI:63224"/>
        <dbReference type="ChEBI" id="CHEBI:77896"/>
        <dbReference type="EC" id="3.6.1.55"/>
    </reaction>
</comment>
<keyword evidence="9" id="KW-0234">DNA repair</keyword>
<keyword evidence="15" id="KW-1185">Reference proteome</keyword>
<evidence type="ECO:0000256" key="6">
    <source>
        <dbReference type="ARBA" id="ARBA00022763"/>
    </source>
</evidence>
<evidence type="ECO:0000256" key="9">
    <source>
        <dbReference type="ARBA" id="ARBA00023204"/>
    </source>
</evidence>
<evidence type="ECO:0000256" key="5">
    <source>
        <dbReference type="ARBA" id="ARBA00022723"/>
    </source>
</evidence>
<dbReference type="EC" id="3.6.1.55" evidence="11"/>
<evidence type="ECO:0000256" key="2">
    <source>
        <dbReference type="ARBA" id="ARBA00005582"/>
    </source>
</evidence>
<evidence type="ECO:0000256" key="7">
    <source>
        <dbReference type="ARBA" id="ARBA00022801"/>
    </source>
</evidence>
<dbReference type="PANTHER" id="PTHR47707">
    <property type="entry name" value="8-OXO-DGTP DIPHOSPHATASE"/>
    <property type="match status" value="1"/>
</dbReference>